<evidence type="ECO:0000256" key="4">
    <source>
        <dbReference type="ARBA" id="ARBA00022448"/>
    </source>
</evidence>
<dbReference type="Pfam" id="PF07928">
    <property type="entry name" value="Vps54"/>
    <property type="match status" value="1"/>
</dbReference>
<feature type="domain" description="Vacuolar protein sorting-associated protein 54 N-terminal" evidence="10">
    <location>
        <begin position="158"/>
        <end position="323"/>
    </location>
</feature>
<dbReference type="GO" id="GO:0015031">
    <property type="term" value="P:protein transport"/>
    <property type="evidence" value="ECO:0007669"/>
    <property type="project" value="UniProtKB-KW"/>
</dbReference>
<dbReference type="InterPro" id="IPR019515">
    <property type="entry name" value="VPS54_N"/>
</dbReference>
<keyword evidence="6" id="KW-0333">Golgi apparatus</keyword>
<evidence type="ECO:0000259" key="9">
    <source>
        <dbReference type="Pfam" id="PF07928"/>
    </source>
</evidence>
<name>T1JT70_TETUR</name>
<evidence type="ECO:0000256" key="2">
    <source>
        <dbReference type="ARBA" id="ARBA00009150"/>
    </source>
</evidence>
<reference evidence="12" key="1">
    <citation type="submission" date="2011-08" db="EMBL/GenBank/DDBJ databases">
        <authorList>
            <person name="Rombauts S."/>
        </authorList>
    </citation>
    <scope>NUCLEOTIDE SEQUENCE</scope>
    <source>
        <strain evidence="12">London</strain>
    </source>
</reference>
<dbReference type="PANTHER" id="PTHR12965">
    <property type="entry name" value="VACUOLAR PROTEIN SORTING 54"/>
    <property type="match status" value="1"/>
</dbReference>
<dbReference type="GO" id="GO:0005829">
    <property type="term" value="C:cytosol"/>
    <property type="evidence" value="ECO:0007669"/>
    <property type="project" value="GOC"/>
</dbReference>
<comment type="subcellular location">
    <subcellularLocation>
        <location evidence="1">Golgi apparatus</location>
        <location evidence="1">trans-Golgi network</location>
    </subcellularLocation>
</comment>
<dbReference type="InterPro" id="IPR012501">
    <property type="entry name" value="Vps54_C"/>
</dbReference>
<organism evidence="11 12">
    <name type="scientific">Tetranychus urticae</name>
    <name type="common">Two-spotted spider mite</name>
    <dbReference type="NCBI Taxonomy" id="32264"/>
    <lineage>
        <taxon>Eukaryota</taxon>
        <taxon>Metazoa</taxon>
        <taxon>Ecdysozoa</taxon>
        <taxon>Arthropoda</taxon>
        <taxon>Chelicerata</taxon>
        <taxon>Arachnida</taxon>
        <taxon>Acari</taxon>
        <taxon>Acariformes</taxon>
        <taxon>Trombidiformes</taxon>
        <taxon>Prostigmata</taxon>
        <taxon>Eleutherengona</taxon>
        <taxon>Raphignathae</taxon>
        <taxon>Tetranychoidea</taxon>
        <taxon>Tetranychidae</taxon>
        <taxon>Tetranychus</taxon>
    </lineage>
</organism>
<feature type="domain" description="Vacuolar protein sorting-associated protein 54 C-terminal" evidence="9">
    <location>
        <begin position="642"/>
        <end position="772"/>
    </location>
</feature>
<reference evidence="11" key="2">
    <citation type="submission" date="2015-06" db="UniProtKB">
        <authorList>
            <consortium name="EnsemblMetazoa"/>
        </authorList>
    </citation>
    <scope>IDENTIFICATION</scope>
</reference>
<evidence type="ECO:0000256" key="6">
    <source>
        <dbReference type="ARBA" id="ARBA00023034"/>
    </source>
</evidence>
<dbReference type="Gene3D" id="6.10.250.860">
    <property type="match status" value="1"/>
</dbReference>
<accession>T1JT70</accession>
<comment type="similarity">
    <text evidence="2">Belongs to the VPS54 family.</text>
</comment>
<evidence type="ECO:0000256" key="8">
    <source>
        <dbReference type="SAM" id="MobiDB-lite"/>
    </source>
</evidence>
<evidence type="ECO:0000313" key="12">
    <source>
        <dbReference type="Proteomes" id="UP000015104"/>
    </source>
</evidence>
<dbReference type="HOGENOM" id="CLU_005185_1_0_1"/>
<evidence type="ECO:0000256" key="7">
    <source>
        <dbReference type="ARBA" id="ARBA00023054"/>
    </source>
</evidence>
<keyword evidence="4" id="KW-0813">Transport</keyword>
<dbReference type="GO" id="GO:0042147">
    <property type="term" value="P:retrograde transport, endosome to Golgi"/>
    <property type="evidence" value="ECO:0007669"/>
    <property type="project" value="InterPro"/>
</dbReference>
<keyword evidence="12" id="KW-1185">Reference proteome</keyword>
<evidence type="ECO:0000313" key="11">
    <source>
        <dbReference type="EnsemblMetazoa" id="tetur01g13070.1"/>
    </source>
</evidence>
<dbReference type="Pfam" id="PF10475">
    <property type="entry name" value="Vps54_N"/>
    <property type="match status" value="1"/>
</dbReference>
<evidence type="ECO:0000256" key="3">
    <source>
        <dbReference type="ARBA" id="ARBA00017665"/>
    </source>
</evidence>
<feature type="compositionally biased region" description="Basic and acidic residues" evidence="8">
    <location>
        <begin position="601"/>
        <end position="612"/>
    </location>
</feature>
<dbReference type="STRING" id="32264.T1JT70"/>
<evidence type="ECO:0000259" key="10">
    <source>
        <dbReference type="Pfam" id="PF10475"/>
    </source>
</evidence>
<feature type="region of interest" description="Disordered" evidence="8">
    <location>
        <begin position="601"/>
        <end position="620"/>
    </location>
</feature>
<dbReference type="Proteomes" id="UP000015104">
    <property type="component" value="Unassembled WGS sequence"/>
</dbReference>
<dbReference type="AlphaFoldDB" id="T1JT70"/>
<dbReference type="eggNOG" id="KOG2115">
    <property type="taxonomic scope" value="Eukaryota"/>
</dbReference>
<keyword evidence="7" id="KW-0175">Coiled coil</keyword>
<dbReference type="GO" id="GO:0019905">
    <property type="term" value="F:syntaxin binding"/>
    <property type="evidence" value="ECO:0007669"/>
    <property type="project" value="TreeGrafter"/>
</dbReference>
<protein>
    <recommendedName>
        <fullName evidence="3">Vacuolar protein sorting-associated protein 54</fullName>
    </recommendedName>
</protein>
<dbReference type="PANTHER" id="PTHR12965:SF0">
    <property type="entry name" value="VACUOLAR PROTEIN SORTING-ASSOCIATED PROTEIN 54"/>
    <property type="match status" value="1"/>
</dbReference>
<dbReference type="EMBL" id="CAEY01000473">
    <property type="status" value="NOT_ANNOTATED_CDS"/>
    <property type="molecule type" value="Genomic_DNA"/>
</dbReference>
<dbReference type="EnsemblMetazoa" id="tetur01g13070.1">
    <property type="protein sequence ID" value="tetur01g13070.1"/>
    <property type="gene ID" value="tetur01g13070"/>
</dbReference>
<dbReference type="InterPro" id="IPR039745">
    <property type="entry name" value="Vps54"/>
</dbReference>
<evidence type="ECO:0000256" key="1">
    <source>
        <dbReference type="ARBA" id="ARBA00004601"/>
    </source>
</evidence>
<keyword evidence="5" id="KW-0653">Protein transport</keyword>
<dbReference type="GO" id="GO:0000938">
    <property type="term" value="C:GARP complex"/>
    <property type="evidence" value="ECO:0007669"/>
    <property type="project" value="InterPro"/>
</dbReference>
<sequence length="817" mass="93196">MVMYSMEKRPDLVLDAEPAEKWTIYSSSQNLASVLNDPSLPRSDILTKDWGTGFIESVPITPIHSPPTQNDLTLLETYRKRVHRREEKIAATKRLSISENLDSFDGKSKDLHEIVPRLFLRSDFSLENVNTFTALLSDSKGVLAANNSSASSPASFKESIKQISRNLTDYLDVVEENLSRQIALRFREFFHIMNAIDSVMENLSKTIKQVTLLRGKCHQLEATFVKPNLENIRLHWARQNALKVLDKMQLMSTINQTQPSIQLLLSNSDFAGSLDLISSTQDLFLQELLGLHCFRHLESQLNEIREIISKMMKEEFIKFIDAFCNQPVTPSIEIADGNIIITKKQQIPGSERLEALVMGMLKNNCFSFIDDFNKEARMAIKALVKQTVIEMLSQEDDIDIDCKEETSLFEKLRSIAPSKWLKLLSIVFANLNLLLDRMELIQILMLNVVQEAVDKRNEETKKLQEQSTQILADKDHHKLSLTIQESLVAICEDAHLACKDLIRYKANDGSLDKLTSAEFLELSKVIDKFTGECETRCGRRSDILEAVLKNQAIRFTNRFHEERKRKLNSVLTVEQWKSLDPVPIELQEMVNQFVEERLGSRNLKKTETKEGPAEEASSLSTAQSSIATTSISPKSYVTLNGENYVIVSSMKTLITMILEYCQCCSEIPSLSFELLNRLLDLIGHFNLRTCHLVLEGGATTEAGLKNINVRNLFLSQRCLQLVTSLLPYLASYFCDLIPTKSRQITKSFDEVERSYNEHIQKIPEKVISMVNDFMVLYLSKWEARPPVPSQPFQTISQHLMRLHENVQDVIPKSCEHN</sequence>
<evidence type="ECO:0000256" key="5">
    <source>
        <dbReference type="ARBA" id="ARBA00022927"/>
    </source>
</evidence>
<proteinExistence type="inferred from homology"/>
<dbReference type="GO" id="GO:0006896">
    <property type="term" value="P:Golgi to vacuole transport"/>
    <property type="evidence" value="ECO:0007669"/>
    <property type="project" value="TreeGrafter"/>
</dbReference>